<dbReference type="AlphaFoldDB" id="K9DWU7"/>
<dbReference type="Pfam" id="PF04405">
    <property type="entry name" value="ScdA_N"/>
    <property type="match status" value="1"/>
</dbReference>
<keyword evidence="2" id="KW-0963">Cytoplasm</keyword>
<dbReference type="EMBL" id="ADLF01000024">
    <property type="protein sequence ID" value="EKU87721.1"/>
    <property type="molecule type" value="Genomic_DNA"/>
</dbReference>
<keyword evidence="4" id="KW-0408">Iron</keyword>
<dbReference type="HOGENOM" id="CLU_076075_0_1_10"/>
<dbReference type="Gene3D" id="1.20.120.520">
    <property type="entry name" value="nmb1532 protein domain like"/>
    <property type="match status" value="1"/>
</dbReference>
<evidence type="ECO:0000256" key="2">
    <source>
        <dbReference type="ARBA" id="ARBA00022490"/>
    </source>
</evidence>
<evidence type="ECO:0000256" key="1">
    <source>
        <dbReference type="ARBA" id="ARBA00004496"/>
    </source>
</evidence>
<dbReference type="PATRIC" id="fig|742727.4.peg.5296"/>
<evidence type="ECO:0000313" key="7">
    <source>
        <dbReference type="Proteomes" id="UP000009872"/>
    </source>
</evidence>
<dbReference type="Proteomes" id="UP000009872">
    <property type="component" value="Unassembled WGS sequence"/>
</dbReference>
<dbReference type="InterPro" id="IPR019903">
    <property type="entry name" value="RIC_family"/>
</dbReference>
<protein>
    <submittedName>
        <fullName evidence="6">Iron-sulfur cluster repair di-iron protein</fullName>
    </submittedName>
</protein>
<keyword evidence="7" id="KW-1185">Reference proteome</keyword>
<evidence type="ECO:0000313" key="6">
    <source>
        <dbReference type="EMBL" id="EKU87721.1"/>
    </source>
</evidence>
<dbReference type="NCBIfam" id="TIGR03652">
    <property type="entry name" value="FeS_repair_RIC"/>
    <property type="match status" value="1"/>
</dbReference>
<evidence type="ECO:0000256" key="4">
    <source>
        <dbReference type="ARBA" id="ARBA00023004"/>
    </source>
</evidence>
<dbReference type="PANTHER" id="PTHR36438">
    <property type="entry name" value="IRON-SULFUR CLUSTER REPAIR PROTEIN YTFE"/>
    <property type="match status" value="1"/>
</dbReference>
<comment type="caution">
    <text evidence="6">The sequence shown here is derived from an EMBL/GenBank/DDBJ whole genome shotgun (WGS) entry which is preliminary data.</text>
</comment>
<gene>
    <name evidence="6" type="ORF">HMPREF9447_05180</name>
</gene>
<feature type="domain" description="Hemerythrin-like" evidence="5">
    <location>
        <begin position="80"/>
        <end position="231"/>
    </location>
</feature>
<proteinExistence type="predicted"/>
<dbReference type="GO" id="GO:0005737">
    <property type="term" value="C:cytoplasm"/>
    <property type="evidence" value="ECO:0007669"/>
    <property type="project" value="UniProtKB-SubCell"/>
</dbReference>
<dbReference type="STRING" id="742727.HMPREF9447_05180"/>
<keyword evidence="3" id="KW-0479">Metal-binding</keyword>
<organism evidence="6 7">
    <name type="scientific">Bacteroides oleiciplenus YIT 12058</name>
    <dbReference type="NCBI Taxonomy" id="742727"/>
    <lineage>
        <taxon>Bacteria</taxon>
        <taxon>Pseudomonadati</taxon>
        <taxon>Bacteroidota</taxon>
        <taxon>Bacteroidia</taxon>
        <taxon>Bacteroidales</taxon>
        <taxon>Bacteroidaceae</taxon>
        <taxon>Bacteroides</taxon>
    </lineage>
</organism>
<evidence type="ECO:0000259" key="5">
    <source>
        <dbReference type="Pfam" id="PF01814"/>
    </source>
</evidence>
<reference evidence="6 7" key="1">
    <citation type="submission" date="2012-09" db="EMBL/GenBank/DDBJ databases">
        <title>The Genome Sequence of Bacteroides oleiciplenus YIT 12058.</title>
        <authorList>
            <consortium name="The Broad Institute Genome Sequencing Platform"/>
            <person name="Earl A."/>
            <person name="Ward D."/>
            <person name="Feldgarden M."/>
            <person name="Gevers D."/>
            <person name="Morotomi M."/>
            <person name="Walker B."/>
            <person name="Young S.K."/>
            <person name="Zeng Q."/>
            <person name="Gargeya S."/>
            <person name="Fitzgerald M."/>
            <person name="Haas B."/>
            <person name="Abouelleil A."/>
            <person name="Alvarado L."/>
            <person name="Arachchi H.M."/>
            <person name="Berlin A.M."/>
            <person name="Chapman S.B."/>
            <person name="Goldberg J."/>
            <person name="Griggs A."/>
            <person name="Gujja S."/>
            <person name="Hansen M."/>
            <person name="Howarth C."/>
            <person name="Imamovic A."/>
            <person name="Larimer J."/>
            <person name="McCowen C."/>
            <person name="Montmayeur A."/>
            <person name="Murphy C."/>
            <person name="Neiman D."/>
            <person name="Pearson M."/>
            <person name="Priest M."/>
            <person name="Roberts A."/>
            <person name="Saif S."/>
            <person name="Shea T."/>
            <person name="Sisk P."/>
            <person name="Sykes S."/>
            <person name="Wortman J."/>
            <person name="Nusbaum C."/>
            <person name="Birren B."/>
        </authorList>
    </citation>
    <scope>NUCLEOTIDE SEQUENCE [LARGE SCALE GENOMIC DNA]</scope>
    <source>
        <strain evidence="6 7">YIT 12058</strain>
    </source>
</reference>
<dbReference type="OrthoDB" id="9797132at2"/>
<sequence>MKDYQSMTVGEIVADNFDNAAIFDKYGIDFCCHGSDSLPEASRKAGANMDEVIKDIESKTSGTPESIDFKSWPIDLLVDYILKIHHRNIRSHGPEILKLLEKVCNVHGEHHPELFEVRELFQSSLYDLGNHLDKEELVLFPYIYDMFKTQEEHKQLPDFHCGSVEAPISVMMAEHDAEGERYRHIDMLTHGYSTPKDACNSYRLVLEKLKAFEAALHQHIHLENNIVFPRAIQLEEKLRG</sequence>
<dbReference type="InterPro" id="IPR012312">
    <property type="entry name" value="Hemerythrin-like"/>
</dbReference>
<dbReference type="Pfam" id="PF01814">
    <property type="entry name" value="Hemerythrin"/>
    <property type="match status" value="1"/>
</dbReference>
<dbReference type="GO" id="GO:0046872">
    <property type="term" value="F:metal ion binding"/>
    <property type="evidence" value="ECO:0007669"/>
    <property type="project" value="UniProtKB-KW"/>
</dbReference>
<name>K9DWU7_9BACE</name>
<accession>K9DWU7</accession>
<dbReference type="PANTHER" id="PTHR36438:SF1">
    <property type="entry name" value="IRON-SULFUR CLUSTER REPAIR PROTEIN YTFE"/>
    <property type="match status" value="1"/>
</dbReference>
<dbReference type="RefSeq" id="WP_009132557.1">
    <property type="nucleotide sequence ID" value="NZ_JH992946.1"/>
</dbReference>
<comment type="subcellular location">
    <subcellularLocation>
        <location evidence="1">Cytoplasm</location>
    </subcellularLocation>
</comment>
<evidence type="ECO:0000256" key="3">
    <source>
        <dbReference type="ARBA" id="ARBA00022723"/>
    </source>
</evidence>
<dbReference type="eggNOG" id="COG2846">
    <property type="taxonomic scope" value="Bacteria"/>
</dbReference>